<evidence type="ECO:0000313" key="2">
    <source>
        <dbReference type="Proteomes" id="UP000198688"/>
    </source>
</evidence>
<sequence>MDLHPDDHEELLHGKSTLELWRRSDHAFQVADELMRMHGGTVPMSELLWLGAESYLPRQWRAGRAPEPIEAAVLVYNRWRKLEERRLERRNRPADPPA</sequence>
<accession>A0A1H2B3Q6</accession>
<dbReference type="OrthoDB" id="3297996at2"/>
<dbReference type="EMBL" id="LT629758">
    <property type="protein sequence ID" value="SDT52732.1"/>
    <property type="molecule type" value="Genomic_DNA"/>
</dbReference>
<dbReference type="AlphaFoldDB" id="A0A1H2B3Q6"/>
<reference evidence="1 2" key="1">
    <citation type="submission" date="2016-10" db="EMBL/GenBank/DDBJ databases">
        <authorList>
            <person name="de Groot N.N."/>
        </authorList>
    </citation>
    <scope>NUCLEOTIDE SEQUENCE [LARGE SCALE GENOMIC DNA]</scope>
    <source>
        <strain evidence="1 2">DSM 43941</strain>
    </source>
</reference>
<name>A0A1H2B3Q6_9ACTN</name>
<dbReference type="RefSeq" id="WP_092557414.1">
    <property type="nucleotide sequence ID" value="NZ_BOMJ01000046.1"/>
</dbReference>
<protein>
    <submittedName>
        <fullName evidence="1">Uncharacterized protein</fullName>
    </submittedName>
</protein>
<organism evidence="1 2">
    <name type="scientific">Actinoplanes derwentensis</name>
    <dbReference type="NCBI Taxonomy" id="113562"/>
    <lineage>
        <taxon>Bacteria</taxon>
        <taxon>Bacillati</taxon>
        <taxon>Actinomycetota</taxon>
        <taxon>Actinomycetes</taxon>
        <taxon>Micromonosporales</taxon>
        <taxon>Micromonosporaceae</taxon>
        <taxon>Actinoplanes</taxon>
    </lineage>
</organism>
<dbReference type="Proteomes" id="UP000198688">
    <property type="component" value="Chromosome I"/>
</dbReference>
<proteinExistence type="predicted"/>
<evidence type="ECO:0000313" key="1">
    <source>
        <dbReference type="EMBL" id="SDT52732.1"/>
    </source>
</evidence>
<keyword evidence="2" id="KW-1185">Reference proteome</keyword>
<gene>
    <name evidence="1" type="ORF">SAMN04489716_4307</name>
</gene>